<dbReference type="Proteomes" id="UP000244722">
    <property type="component" value="Unassembled WGS sequence"/>
</dbReference>
<protein>
    <recommendedName>
        <fullName evidence="4">Secreted protein</fullName>
    </recommendedName>
</protein>
<evidence type="ECO:0000256" key="1">
    <source>
        <dbReference type="SAM" id="SignalP"/>
    </source>
</evidence>
<proteinExistence type="predicted"/>
<keyword evidence="1" id="KW-0732">Signal</keyword>
<name>A0A2T6ZA43_TUBBO</name>
<dbReference type="EMBL" id="NESQ01000579">
    <property type="protein sequence ID" value="PUU72306.1"/>
    <property type="molecule type" value="Genomic_DNA"/>
</dbReference>
<dbReference type="AlphaFoldDB" id="A0A2T6ZA43"/>
<comment type="caution">
    <text evidence="2">The sequence shown here is derived from an EMBL/GenBank/DDBJ whole genome shotgun (WGS) entry which is preliminary data.</text>
</comment>
<gene>
    <name evidence="2" type="ORF">B9Z19DRAFT_696778</name>
</gene>
<keyword evidence="3" id="KW-1185">Reference proteome</keyword>
<evidence type="ECO:0000313" key="2">
    <source>
        <dbReference type="EMBL" id="PUU72306.1"/>
    </source>
</evidence>
<evidence type="ECO:0000313" key="3">
    <source>
        <dbReference type="Proteomes" id="UP000244722"/>
    </source>
</evidence>
<feature type="signal peptide" evidence="1">
    <location>
        <begin position="1"/>
        <end position="25"/>
    </location>
</feature>
<feature type="chain" id="PRO_5015539365" description="Secreted protein" evidence="1">
    <location>
        <begin position="26"/>
        <end position="83"/>
    </location>
</feature>
<sequence length="83" mass="9513">MSRTSQVVDIYLVPVLVLLQAGVQTRYRLGDSRIHFRAAPTGSTRARYWYLTPPRGKHSLPKSECVIREGNVGYCCGFMYVRY</sequence>
<accession>A0A2T6ZA43</accession>
<evidence type="ECO:0008006" key="4">
    <source>
        <dbReference type="Google" id="ProtNLM"/>
    </source>
</evidence>
<organism evidence="2 3">
    <name type="scientific">Tuber borchii</name>
    <name type="common">White truffle</name>
    <dbReference type="NCBI Taxonomy" id="42251"/>
    <lineage>
        <taxon>Eukaryota</taxon>
        <taxon>Fungi</taxon>
        <taxon>Dikarya</taxon>
        <taxon>Ascomycota</taxon>
        <taxon>Pezizomycotina</taxon>
        <taxon>Pezizomycetes</taxon>
        <taxon>Pezizales</taxon>
        <taxon>Tuberaceae</taxon>
        <taxon>Tuber</taxon>
    </lineage>
</organism>
<reference evidence="2 3" key="1">
    <citation type="submission" date="2017-04" db="EMBL/GenBank/DDBJ databases">
        <title>Draft genome sequence of Tuber borchii Vittad., a whitish edible truffle.</title>
        <authorList>
            <consortium name="DOE Joint Genome Institute"/>
            <person name="Murat C."/>
            <person name="Kuo A."/>
            <person name="Barry K.W."/>
            <person name="Clum A."/>
            <person name="Dockter R.B."/>
            <person name="Fauchery L."/>
            <person name="Iotti M."/>
            <person name="Kohler A."/>
            <person name="Labutti K."/>
            <person name="Lindquist E.A."/>
            <person name="Lipzen A."/>
            <person name="Ohm R.A."/>
            <person name="Wang M."/>
            <person name="Grigoriev I.V."/>
            <person name="Zambonelli A."/>
            <person name="Martin F.M."/>
        </authorList>
    </citation>
    <scope>NUCLEOTIDE SEQUENCE [LARGE SCALE GENOMIC DNA]</scope>
    <source>
        <strain evidence="2 3">Tbo3840</strain>
    </source>
</reference>